<evidence type="ECO:0000313" key="20">
    <source>
        <dbReference type="EMBL" id="TYP91211.1"/>
    </source>
</evidence>
<dbReference type="InterPro" id="IPR002421">
    <property type="entry name" value="5-3_exonuclease"/>
</dbReference>
<organism evidence="20 21">
    <name type="scientific">Sphingobacterium allocomposti</name>
    <dbReference type="NCBI Taxonomy" id="415956"/>
    <lineage>
        <taxon>Bacteria</taxon>
        <taxon>Pseudomonadati</taxon>
        <taxon>Bacteroidota</taxon>
        <taxon>Sphingobacteriia</taxon>
        <taxon>Sphingobacteriales</taxon>
        <taxon>Sphingobacteriaceae</taxon>
        <taxon>Sphingobacterium</taxon>
    </lineage>
</organism>
<feature type="domain" description="3'-5' exonuclease" evidence="17">
    <location>
        <begin position="404"/>
        <end position="585"/>
    </location>
</feature>
<comment type="similarity">
    <text evidence="1 16">Belongs to the DNA polymerase type-A family.</text>
</comment>
<keyword evidence="6 16" id="KW-0235">DNA replication</keyword>
<evidence type="ECO:0000256" key="4">
    <source>
        <dbReference type="ARBA" id="ARBA00022679"/>
    </source>
</evidence>
<dbReference type="InterPro" id="IPR018320">
    <property type="entry name" value="DNA_polymerase_1"/>
</dbReference>
<keyword evidence="4 16" id="KW-0808">Transferase</keyword>
<keyword evidence="13 16" id="KW-0234">DNA repair</keyword>
<dbReference type="Gene3D" id="3.30.70.370">
    <property type="match status" value="1"/>
</dbReference>
<name>A0A5S5D5I0_9SPHI</name>
<dbReference type="InterPro" id="IPR020045">
    <property type="entry name" value="DNA_polI_H3TH"/>
</dbReference>
<evidence type="ECO:0000259" key="19">
    <source>
        <dbReference type="SMART" id="SM00482"/>
    </source>
</evidence>
<gene>
    <name evidence="16" type="primary">polA</name>
    <name evidence="20" type="ORF">BC792_12153</name>
</gene>
<dbReference type="InterPro" id="IPR012337">
    <property type="entry name" value="RNaseH-like_sf"/>
</dbReference>
<comment type="catalytic activity">
    <reaction evidence="14 16">
        <text>DNA(n) + a 2'-deoxyribonucleoside 5'-triphosphate = DNA(n+1) + diphosphate</text>
        <dbReference type="Rhea" id="RHEA:22508"/>
        <dbReference type="Rhea" id="RHEA-COMP:17339"/>
        <dbReference type="Rhea" id="RHEA-COMP:17340"/>
        <dbReference type="ChEBI" id="CHEBI:33019"/>
        <dbReference type="ChEBI" id="CHEBI:61560"/>
        <dbReference type="ChEBI" id="CHEBI:173112"/>
        <dbReference type="EC" id="2.7.7.7"/>
    </reaction>
</comment>
<comment type="caution">
    <text evidence="20">The sequence shown here is derived from an EMBL/GenBank/DDBJ whole genome shotgun (WGS) entry which is preliminary data.</text>
</comment>
<dbReference type="SUPFAM" id="SSF56672">
    <property type="entry name" value="DNA/RNA polymerases"/>
    <property type="match status" value="1"/>
</dbReference>
<dbReference type="GO" id="GO:0003677">
    <property type="term" value="F:DNA binding"/>
    <property type="evidence" value="ECO:0007669"/>
    <property type="project" value="UniProtKB-UniRule"/>
</dbReference>
<dbReference type="Pfam" id="PF02739">
    <property type="entry name" value="5_3_exonuc_N"/>
    <property type="match status" value="1"/>
</dbReference>
<dbReference type="CDD" id="cd08637">
    <property type="entry name" value="DNA_pol_A_pol_I_C"/>
    <property type="match status" value="1"/>
</dbReference>
<evidence type="ECO:0000256" key="11">
    <source>
        <dbReference type="ARBA" id="ARBA00022932"/>
    </source>
</evidence>
<dbReference type="CDD" id="cd09859">
    <property type="entry name" value="PIN_53EXO"/>
    <property type="match status" value="1"/>
</dbReference>
<evidence type="ECO:0000256" key="9">
    <source>
        <dbReference type="ARBA" id="ARBA00022801"/>
    </source>
</evidence>
<evidence type="ECO:0000256" key="12">
    <source>
        <dbReference type="ARBA" id="ARBA00023125"/>
    </source>
</evidence>
<dbReference type="AlphaFoldDB" id="A0A5S5D5I0"/>
<dbReference type="SUPFAM" id="SSF47807">
    <property type="entry name" value="5' to 3' exonuclease, C-terminal subdomain"/>
    <property type="match status" value="1"/>
</dbReference>
<comment type="function">
    <text evidence="16">In addition to polymerase activity, this DNA polymerase exhibits 3'-5' and 5'-3' exonuclease activity.</text>
</comment>
<dbReference type="InterPro" id="IPR002298">
    <property type="entry name" value="DNA_polymerase_A"/>
</dbReference>
<dbReference type="InterPro" id="IPR019760">
    <property type="entry name" value="DNA-dir_DNA_pol_A_CS"/>
</dbReference>
<sequence length="997" mass="111580">MEAAGSVEGYAIKQFRLMDSASLTGAYCMLAVGLRGQQFRHLALLRTSFASYFAYLCRERLNMTSVKKLFLLDGMALIYRAYFALSKVPRLTSYGLNTGAIMGFTNTLLEILKNQQPTHIAVVFDTDAPTNRHIEFEAYKAHREKMPEDLAKSIPFIHRLIEGFNIPIITKDGYEADDIIGTLAKRAEQQGFTVYCMTPDKDFGQLVSERIFIYKPARMGNGAETLGVSEILEKWEITDVSQVIDILGLWGDAVDNIPGIPGIGEKTAKKLIQEFGSVEGIIENSYQLKGKLRENVENYAAQGLISKKLATIQLDVPIDLNEKALEVEEPNRELLEPLFAELEFRTLGRRVFGDDFNTVEVASRGGGGQMDLFAANMVENTAPAVEKEEPVVPSRNIHNTPHTYHLVDTPDAQQELAARLGKLTSFCFDTETTSLDALSAELVGISFAYEKGVAYYIPAPADAMEAQAIVNIFKPVFENPNIEKVGQNLKYDILLLSKYGTRVQGPLFDTMIAHYLIDPDTRHNMDILAENYLGYTPVSITELIGPKGKNQSNMRDVAVELVKEYAAEDADITWQLHEIFKPLLIDTHTLELAQQVEFPLIYVLAEIEKNGVKIDVDTLKAFSLSLEEDIKRLEATIYEKAGVQFNIASPKQLGEVLFDKLQLDPKAKKTKTGQYKTGEDVLLALANKSDIVQDILDFRQLQKLKSTYVDALPGLISNTTGLIHTSYNQAVAATGRLSSTNPNLQNIPIRTEKGREVRKAFIPRNPDHVLLSADYSQIELRLIAELSEDKNMLEAFQAGHDIHRATAARVYGVTLEEVSADQRRNAKAVNFGIIYGQSAFGLSQSLGIPRKEAATIIEQYFAQYTGIRQYMTKAVEFAKEHGYVETILKRRRYLRDINSANMTVRGFAERNAINAPIQGSAADLIKIAMINIQKDIEVNNLKGKMIMQVHDELVFDVPRQEVEVFSKIIMERMKNAIELRVPIEVEVGEGKNWLEAH</sequence>
<dbReference type="GO" id="GO:0008408">
    <property type="term" value="F:3'-5' exonuclease activity"/>
    <property type="evidence" value="ECO:0007669"/>
    <property type="project" value="UniProtKB-UniRule"/>
</dbReference>
<dbReference type="SMART" id="SM00482">
    <property type="entry name" value="POLAc"/>
    <property type="match status" value="1"/>
</dbReference>
<keyword evidence="10 16" id="KW-0269">Exonuclease</keyword>
<dbReference type="SMART" id="SM00474">
    <property type="entry name" value="35EXOc"/>
    <property type="match status" value="1"/>
</dbReference>
<evidence type="ECO:0000256" key="8">
    <source>
        <dbReference type="ARBA" id="ARBA00022763"/>
    </source>
</evidence>
<dbReference type="Gene3D" id="3.40.50.1010">
    <property type="entry name" value="5'-nuclease"/>
    <property type="match status" value="1"/>
</dbReference>
<dbReference type="PANTHER" id="PTHR10133:SF27">
    <property type="entry name" value="DNA POLYMERASE NU"/>
    <property type="match status" value="1"/>
</dbReference>
<dbReference type="GO" id="GO:0006261">
    <property type="term" value="P:DNA-templated DNA replication"/>
    <property type="evidence" value="ECO:0007669"/>
    <property type="project" value="UniProtKB-UniRule"/>
</dbReference>
<evidence type="ECO:0000256" key="3">
    <source>
        <dbReference type="ARBA" id="ARBA00020311"/>
    </source>
</evidence>
<dbReference type="Gene3D" id="1.20.1060.10">
    <property type="entry name" value="Taq DNA Polymerase, Chain T, domain 4"/>
    <property type="match status" value="1"/>
</dbReference>
<evidence type="ECO:0000256" key="13">
    <source>
        <dbReference type="ARBA" id="ARBA00023204"/>
    </source>
</evidence>
<dbReference type="InterPro" id="IPR029060">
    <property type="entry name" value="PIN-like_dom_sf"/>
</dbReference>
<dbReference type="Proteomes" id="UP000325105">
    <property type="component" value="Unassembled WGS sequence"/>
</dbReference>
<proteinExistence type="inferred from homology"/>
<dbReference type="Gene3D" id="3.30.420.10">
    <property type="entry name" value="Ribonuclease H-like superfamily/Ribonuclease H"/>
    <property type="match status" value="1"/>
</dbReference>
<evidence type="ECO:0000256" key="5">
    <source>
        <dbReference type="ARBA" id="ARBA00022695"/>
    </source>
</evidence>
<dbReference type="Gene3D" id="1.10.150.20">
    <property type="entry name" value="5' to 3' exonuclease, C-terminal subdomain"/>
    <property type="match status" value="2"/>
</dbReference>
<dbReference type="CDD" id="cd06139">
    <property type="entry name" value="DNA_polA_I_Ecoli_like_exo"/>
    <property type="match status" value="1"/>
</dbReference>
<dbReference type="SMART" id="SM00279">
    <property type="entry name" value="HhH2"/>
    <property type="match status" value="1"/>
</dbReference>
<dbReference type="EMBL" id="VNHX01000021">
    <property type="protein sequence ID" value="TYP91211.1"/>
    <property type="molecule type" value="Genomic_DNA"/>
</dbReference>
<evidence type="ECO:0000256" key="14">
    <source>
        <dbReference type="ARBA" id="ARBA00049244"/>
    </source>
</evidence>
<feature type="domain" description="5'-3' exonuclease" evidence="18">
    <location>
        <begin position="67"/>
        <end position="328"/>
    </location>
</feature>
<keyword evidence="8 16" id="KW-0227">DNA damage</keyword>
<dbReference type="GO" id="GO:0006302">
    <property type="term" value="P:double-strand break repair"/>
    <property type="evidence" value="ECO:0007669"/>
    <property type="project" value="TreeGrafter"/>
</dbReference>
<dbReference type="Pfam" id="PF00476">
    <property type="entry name" value="DNA_pol_A"/>
    <property type="match status" value="1"/>
</dbReference>
<evidence type="ECO:0000313" key="21">
    <source>
        <dbReference type="Proteomes" id="UP000325105"/>
    </source>
</evidence>
<keyword evidence="7" id="KW-0540">Nuclease</keyword>
<dbReference type="PROSITE" id="PS00447">
    <property type="entry name" value="DNA_POLYMERASE_A"/>
    <property type="match status" value="1"/>
</dbReference>
<evidence type="ECO:0000256" key="7">
    <source>
        <dbReference type="ARBA" id="ARBA00022722"/>
    </source>
</evidence>
<dbReference type="InterPro" id="IPR043502">
    <property type="entry name" value="DNA/RNA_pol_sf"/>
</dbReference>
<dbReference type="NCBIfam" id="NF004397">
    <property type="entry name" value="PRK05755.1"/>
    <property type="match status" value="1"/>
</dbReference>
<dbReference type="SUPFAM" id="SSF53098">
    <property type="entry name" value="Ribonuclease H-like"/>
    <property type="match status" value="1"/>
</dbReference>
<dbReference type="PRINTS" id="PR00868">
    <property type="entry name" value="DNAPOLI"/>
</dbReference>
<dbReference type="CDD" id="cd09898">
    <property type="entry name" value="H3TH_53EXO"/>
    <property type="match status" value="1"/>
</dbReference>
<accession>A0A5S5D5I0</accession>
<dbReference type="FunFam" id="1.10.150.20:FF:000002">
    <property type="entry name" value="DNA polymerase I"/>
    <property type="match status" value="1"/>
</dbReference>
<evidence type="ECO:0000256" key="1">
    <source>
        <dbReference type="ARBA" id="ARBA00007705"/>
    </source>
</evidence>
<dbReference type="InterPro" id="IPR001098">
    <property type="entry name" value="DNA-dir_DNA_pol_A_palm_dom"/>
</dbReference>
<dbReference type="SUPFAM" id="SSF88723">
    <property type="entry name" value="PIN domain-like"/>
    <property type="match status" value="1"/>
</dbReference>
<dbReference type="GO" id="GO:0008409">
    <property type="term" value="F:5'-3' exonuclease activity"/>
    <property type="evidence" value="ECO:0007669"/>
    <property type="project" value="UniProtKB-UniRule"/>
</dbReference>
<keyword evidence="12 16" id="KW-0238">DNA-binding</keyword>
<dbReference type="EC" id="2.7.7.7" evidence="2 15"/>
<dbReference type="FunFam" id="1.10.150.20:FF:000003">
    <property type="entry name" value="DNA polymerase I"/>
    <property type="match status" value="1"/>
</dbReference>
<keyword evidence="11 16" id="KW-0239">DNA-directed DNA polymerase</keyword>
<dbReference type="NCBIfam" id="TIGR00593">
    <property type="entry name" value="pola"/>
    <property type="match status" value="1"/>
</dbReference>
<keyword evidence="21" id="KW-1185">Reference proteome</keyword>
<dbReference type="SMART" id="SM00475">
    <property type="entry name" value="53EXOc"/>
    <property type="match status" value="1"/>
</dbReference>
<dbReference type="InterPro" id="IPR008918">
    <property type="entry name" value="HhH2"/>
</dbReference>
<reference evidence="20 21" key="1">
    <citation type="submission" date="2019-07" db="EMBL/GenBank/DDBJ databases">
        <title>Genomic Encyclopedia of Archaeal and Bacterial Type Strains, Phase II (KMG-II): from individual species to whole genera.</title>
        <authorList>
            <person name="Goeker M."/>
        </authorList>
    </citation>
    <scope>NUCLEOTIDE SEQUENCE [LARGE SCALE GENOMIC DNA]</scope>
    <source>
        <strain evidence="20 21">DSM 18850</strain>
    </source>
</reference>
<dbReference type="GO" id="GO:0003887">
    <property type="term" value="F:DNA-directed DNA polymerase activity"/>
    <property type="evidence" value="ECO:0007669"/>
    <property type="project" value="UniProtKB-UniRule"/>
</dbReference>
<evidence type="ECO:0000256" key="15">
    <source>
        <dbReference type="NCBIfam" id="TIGR00593"/>
    </source>
</evidence>
<evidence type="ECO:0000256" key="16">
    <source>
        <dbReference type="RuleBase" id="RU004460"/>
    </source>
</evidence>
<dbReference type="InterPro" id="IPR020046">
    <property type="entry name" value="5-3_exonucl_a-hlix_arch_N"/>
</dbReference>
<evidence type="ECO:0000256" key="2">
    <source>
        <dbReference type="ARBA" id="ARBA00012417"/>
    </source>
</evidence>
<dbReference type="InterPro" id="IPR036279">
    <property type="entry name" value="5-3_exonuclease_C_sf"/>
</dbReference>
<evidence type="ECO:0000256" key="10">
    <source>
        <dbReference type="ARBA" id="ARBA00022839"/>
    </source>
</evidence>
<dbReference type="InterPro" id="IPR002562">
    <property type="entry name" value="3'-5'_exonuclease_dom"/>
</dbReference>
<evidence type="ECO:0000259" key="18">
    <source>
        <dbReference type="SMART" id="SM00475"/>
    </source>
</evidence>
<keyword evidence="9 16" id="KW-0378">Hydrolase</keyword>
<feature type="domain" description="DNA-directed DNA polymerase family A palm" evidence="19">
    <location>
        <begin position="754"/>
        <end position="961"/>
    </location>
</feature>
<dbReference type="InterPro" id="IPR036397">
    <property type="entry name" value="RNaseH_sf"/>
</dbReference>
<protein>
    <recommendedName>
        <fullName evidence="3 15">DNA polymerase I</fullName>
        <ecNumber evidence="2 15">2.7.7.7</ecNumber>
    </recommendedName>
</protein>
<evidence type="ECO:0000259" key="17">
    <source>
        <dbReference type="SMART" id="SM00474"/>
    </source>
</evidence>
<dbReference type="Pfam" id="PF01612">
    <property type="entry name" value="DNA_pol_A_exo1"/>
    <property type="match status" value="1"/>
</dbReference>
<dbReference type="FunFam" id="1.20.1060.10:FF:000001">
    <property type="entry name" value="DNA polymerase I"/>
    <property type="match status" value="1"/>
</dbReference>
<keyword evidence="5 16" id="KW-0548">Nucleotidyltransferase</keyword>
<dbReference type="Pfam" id="PF01367">
    <property type="entry name" value="5_3_exonuc"/>
    <property type="match status" value="1"/>
</dbReference>
<dbReference type="PANTHER" id="PTHR10133">
    <property type="entry name" value="DNA POLYMERASE I"/>
    <property type="match status" value="1"/>
</dbReference>
<evidence type="ECO:0000256" key="6">
    <source>
        <dbReference type="ARBA" id="ARBA00022705"/>
    </source>
</evidence>